<organism evidence="2 3">
    <name type="scientific">Wickerhamomyces pijperi</name>
    <name type="common">Yeast</name>
    <name type="synonym">Pichia pijperi</name>
    <dbReference type="NCBI Taxonomy" id="599730"/>
    <lineage>
        <taxon>Eukaryota</taxon>
        <taxon>Fungi</taxon>
        <taxon>Dikarya</taxon>
        <taxon>Ascomycota</taxon>
        <taxon>Saccharomycotina</taxon>
        <taxon>Saccharomycetes</taxon>
        <taxon>Phaffomycetales</taxon>
        <taxon>Wickerhamomycetaceae</taxon>
        <taxon>Wickerhamomyces</taxon>
    </lineage>
</organism>
<comment type="caution">
    <text evidence="2">The sequence shown here is derived from an EMBL/GenBank/DDBJ whole genome shotgun (WGS) entry which is preliminary data.</text>
</comment>
<reference evidence="2" key="2">
    <citation type="submission" date="2021-01" db="EMBL/GenBank/DDBJ databases">
        <authorList>
            <person name="Schikora-Tamarit M.A."/>
        </authorList>
    </citation>
    <scope>NUCLEOTIDE SEQUENCE</scope>
    <source>
        <strain evidence="2">CBS2887</strain>
    </source>
</reference>
<gene>
    <name evidence="2" type="ORF">WICPIJ_000170</name>
</gene>
<protein>
    <submittedName>
        <fullName evidence="2">Uncharacterized protein</fullName>
    </submittedName>
</protein>
<keyword evidence="1" id="KW-0472">Membrane</keyword>
<name>A0A9P8TSE0_WICPI</name>
<keyword evidence="1" id="KW-1133">Transmembrane helix</keyword>
<proteinExistence type="predicted"/>
<dbReference type="AlphaFoldDB" id="A0A9P8TSE0"/>
<reference evidence="2" key="1">
    <citation type="journal article" date="2021" name="Open Biol.">
        <title>Shared evolutionary footprints suggest mitochondrial oxidative damage underlies multiple complex I losses in fungi.</title>
        <authorList>
            <person name="Schikora-Tamarit M.A."/>
            <person name="Marcet-Houben M."/>
            <person name="Nosek J."/>
            <person name="Gabaldon T."/>
        </authorList>
    </citation>
    <scope>NUCLEOTIDE SEQUENCE</scope>
    <source>
        <strain evidence="2">CBS2887</strain>
    </source>
</reference>
<keyword evidence="3" id="KW-1185">Reference proteome</keyword>
<keyword evidence="1" id="KW-0812">Transmembrane</keyword>
<sequence length="88" mass="9909">MEIHTPAGNGTFRRMFKAIAIPITSATSVAMIAHSAKNQRIKFNQRGKYSRHALDKSNPVTDPNLIQSDCKNMAIMLDNNTMKRSEYL</sequence>
<dbReference type="EMBL" id="JAEUBG010000104">
    <property type="protein sequence ID" value="KAH3688864.1"/>
    <property type="molecule type" value="Genomic_DNA"/>
</dbReference>
<evidence type="ECO:0000313" key="2">
    <source>
        <dbReference type="EMBL" id="KAH3688864.1"/>
    </source>
</evidence>
<evidence type="ECO:0000313" key="3">
    <source>
        <dbReference type="Proteomes" id="UP000774326"/>
    </source>
</evidence>
<accession>A0A9P8TSE0</accession>
<evidence type="ECO:0000256" key="1">
    <source>
        <dbReference type="SAM" id="Phobius"/>
    </source>
</evidence>
<feature type="transmembrane region" description="Helical" evidence="1">
    <location>
        <begin position="15"/>
        <end position="36"/>
    </location>
</feature>
<dbReference type="Proteomes" id="UP000774326">
    <property type="component" value="Unassembled WGS sequence"/>
</dbReference>